<evidence type="ECO:0000256" key="1">
    <source>
        <dbReference type="SAM" id="MobiDB-lite"/>
    </source>
</evidence>
<dbReference type="SUPFAM" id="SSF140376">
    <property type="entry name" value="ChaB-like"/>
    <property type="match status" value="1"/>
</dbReference>
<dbReference type="InterPro" id="IPR037205">
    <property type="entry name" value="ChaB_sf"/>
</dbReference>
<evidence type="ECO:0000313" key="2">
    <source>
        <dbReference type="EMBL" id="AGA16210.1"/>
    </source>
</evidence>
<feature type="region of interest" description="Disordered" evidence="1">
    <location>
        <begin position="76"/>
        <end position="181"/>
    </location>
</feature>
<keyword evidence="3" id="KW-1185">Reference proteome</keyword>
<sequence length="181" mass="21422">MYQIPDMLYNEKMPPRAKKLFVKTFTKYHKMNGGDEDIAMHKARKALEQKYVKIDTIQNSWIPRKAAYEIVRNDIDESDDNDDYNVNIKDGASKKVESSNRLIENNTTTDYETEEEEDEDQSVDAFNNRKRRVNKPALDAKSKKKYPIGKVTSTRKRSKQNILHYDTSEEEDEEEDKYYNY</sequence>
<dbReference type="Proteomes" id="UP000202315">
    <property type="component" value="Segment"/>
</dbReference>
<feature type="compositionally biased region" description="Acidic residues" evidence="1">
    <location>
        <begin position="111"/>
        <end position="122"/>
    </location>
</feature>
<dbReference type="InterPro" id="IPR009317">
    <property type="entry name" value="ChaB"/>
</dbReference>
<proteinExistence type="predicted"/>
<dbReference type="KEGG" id="vg:14340200"/>
<protein>
    <submittedName>
        <fullName evidence="2">ChaB-like protein</fullName>
    </submittedName>
</protein>
<dbReference type="EMBL" id="JX467702">
    <property type="protein sequence ID" value="AGA16210.1"/>
    <property type="molecule type" value="Genomic_DNA"/>
</dbReference>
<organism evidence="2 3">
    <name type="scientific">Thysanoplusia orichalcea nucleopolyhedrovirus</name>
    <dbReference type="NCBI Taxonomy" id="101850"/>
    <lineage>
        <taxon>Viruses</taxon>
        <taxon>Viruses incertae sedis</taxon>
        <taxon>Naldaviricetes</taxon>
        <taxon>Lefavirales</taxon>
        <taxon>Baculoviridae</taxon>
        <taxon>Alphabaculovirus</taxon>
        <taxon>Alphabaculovirus thorichlaceae</taxon>
    </lineage>
</organism>
<name>L0CL85_9ABAC</name>
<dbReference type="RefSeq" id="YP_007250466.1">
    <property type="nucleotide sequence ID" value="NC_019945.1"/>
</dbReference>
<evidence type="ECO:0000313" key="3">
    <source>
        <dbReference type="Proteomes" id="UP000202315"/>
    </source>
</evidence>
<feature type="compositionally biased region" description="Acidic residues" evidence="1">
    <location>
        <begin position="168"/>
        <end position="181"/>
    </location>
</feature>
<accession>L0CL85</accession>
<reference evidence="2 3" key="1">
    <citation type="journal article" date="2012" name="J. Virol.">
        <title>Genome of Thysanoplusia orichalcea multiple nucleopolyhedrovirus lacks the superoxide dismutase gene.</title>
        <authorList>
            <person name="Wang Y.S."/>
            <person name="Huang G.H."/>
            <person name="Cheng X.H."/>
            <person name="Wang X."/>
            <person name="Garretson T.A."/>
            <person name="Dai L.Y."/>
            <person name="Zhang C.X."/>
            <person name="Cheng X.W."/>
        </authorList>
    </citation>
    <scope>NUCLEOTIDE SEQUENCE [LARGE SCALE GENOMIC DNA]</scope>
    <source>
        <strain evidence="2">P2</strain>
    </source>
</reference>
<dbReference type="OrthoDB" id="20410at10239"/>
<feature type="compositionally biased region" description="Basic residues" evidence="1">
    <location>
        <begin position="142"/>
        <end position="159"/>
    </location>
</feature>
<dbReference type="Pfam" id="PF06150">
    <property type="entry name" value="ChaB"/>
    <property type="match status" value="1"/>
</dbReference>
<dbReference type="GeneID" id="14340200"/>